<name>A0AA86U4N9_9EUKA</name>
<dbReference type="EMBL" id="CATOUU010000652">
    <property type="protein sequence ID" value="CAI9937797.1"/>
    <property type="molecule type" value="Genomic_DNA"/>
</dbReference>
<accession>A0AA86U4N9</accession>
<comment type="caution">
    <text evidence="1">The sequence shown here is derived from an EMBL/GenBank/DDBJ whole genome shotgun (WGS) entry which is preliminary data.</text>
</comment>
<gene>
    <name evidence="1" type="ORF">HINF_LOCUS25442</name>
    <name evidence="2" type="ORF">HINF_LOCUS42798</name>
</gene>
<sequence>MKYKNQASSKLCESKLNNYTNFYNEALHALFQQPKDQNPKTICKTINKLDKQQSKQFWNYLTTIVEPKQSIVILKQYYNNSYQAVLYSGHLTAEDKQSIQQFCEQNAELTKKQQTKQLLETQYKDRDIFYWEMYRYISYIEIENQKQIKQSK</sequence>
<evidence type="ECO:0000313" key="3">
    <source>
        <dbReference type="Proteomes" id="UP001642409"/>
    </source>
</evidence>
<dbReference type="EMBL" id="CAXDID020000176">
    <property type="protein sequence ID" value="CAL6048661.1"/>
    <property type="molecule type" value="Genomic_DNA"/>
</dbReference>
<dbReference type="AlphaFoldDB" id="A0AA86U4N9"/>
<organism evidence="1">
    <name type="scientific">Hexamita inflata</name>
    <dbReference type="NCBI Taxonomy" id="28002"/>
    <lineage>
        <taxon>Eukaryota</taxon>
        <taxon>Metamonada</taxon>
        <taxon>Diplomonadida</taxon>
        <taxon>Hexamitidae</taxon>
        <taxon>Hexamitinae</taxon>
        <taxon>Hexamita</taxon>
    </lineage>
</organism>
<reference evidence="2 3" key="2">
    <citation type="submission" date="2024-07" db="EMBL/GenBank/DDBJ databases">
        <authorList>
            <person name="Akdeniz Z."/>
        </authorList>
    </citation>
    <scope>NUCLEOTIDE SEQUENCE [LARGE SCALE GENOMIC DNA]</scope>
</reference>
<protein>
    <submittedName>
        <fullName evidence="2">Hypothetical_protein</fullName>
    </submittedName>
</protein>
<evidence type="ECO:0000313" key="2">
    <source>
        <dbReference type="EMBL" id="CAL6048661.1"/>
    </source>
</evidence>
<evidence type="ECO:0000313" key="1">
    <source>
        <dbReference type="EMBL" id="CAI9937797.1"/>
    </source>
</evidence>
<dbReference type="Proteomes" id="UP001642409">
    <property type="component" value="Unassembled WGS sequence"/>
</dbReference>
<keyword evidence="3" id="KW-1185">Reference proteome</keyword>
<reference evidence="1" key="1">
    <citation type="submission" date="2023-06" db="EMBL/GenBank/DDBJ databases">
        <authorList>
            <person name="Kurt Z."/>
        </authorList>
    </citation>
    <scope>NUCLEOTIDE SEQUENCE</scope>
</reference>
<proteinExistence type="predicted"/>